<evidence type="ECO:0000256" key="6">
    <source>
        <dbReference type="SAM" id="Phobius"/>
    </source>
</evidence>
<evidence type="ECO:0000256" key="5">
    <source>
        <dbReference type="SAM" id="MobiDB-lite"/>
    </source>
</evidence>
<comment type="caution">
    <text evidence="8">The sequence shown here is derived from an EMBL/GenBank/DDBJ whole genome shotgun (WGS) entry which is preliminary data.</text>
</comment>
<dbReference type="PANTHER" id="PTHR43310">
    <property type="entry name" value="SULFATE TRANSPORTER YBAR-RELATED"/>
    <property type="match status" value="1"/>
</dbReference>
<evidence type="ECO:0000256" key="4">
    <source>
        <dbReference type="ARBA" id="ARBA00023136"/>
    </source>
</evidence>
<dbReference type="SUPFAM" id="SSF52091">
    <property type="entry name" value="SpoIIaa-like"/>
    <property type="match status" value="1"/>
</dbReference>
<feature type="region of interest" description="Disordered" evidence="5">
    <location>
        <begin position="130"/>
        <end position="152"/>
    </location>
</feature>
<keyword evidence="2 6" id="KW-0812">Transmembrane</keyword>
<dbReference type="InterPro" id="IPR036513">
    <property type="entry name" value="STAS_dom_sf"/>
</dbReference>
<dbReference type="InterPro" id="IPR011547">
    <property type="entry name" value="SLC26A/SulP_dom"/>
</dbReference>
<protein>
    <submittedName>
        <fullName evidence="8">SulP family inorganic anion transporter</fullName>
    </submittedName>
</protein>
<evidence type="ECO:0000313" key="8">
    <source>
        <dbReference type="EMBL" id="MFC5847669.1"/>
    </source>
</evidence>
<dbReference type="Gene3D" id="3.30.750.24">
    <property type="entry name" value="STAS domain"/>
    <property type="match status" value="1"/>
</dbReference>
<keyword evidence="4 6" id="KW-0472">Membrane</keyword>
<dbReference type="InterPro" id="IPR052706">
    <property type="entry name" value="Membrane-Transporter-like"/>
</dbReference>
<keyword evidence="3 6" id="KW-1133">Transmembrane helix</keyword>
<feature type="domain" description="SLC26A/SulP transporter" evidence="7">
    <location>
        <begin position="11"/>
        <end position="68"/>
    </location>
</feature>
<evidence type="ECO:0000256" key="2">
    <source>
        <dbReference type="ARBA" id="ARBA00022692"/>
    </source>
</evidence>
<feature type="transmembrane region" description="Helical" evidence="6">
    <location>
        <begin position="20"/>
        <end position="42"/>
    </location>
</feature>
<comment type="subcellular location">
    <subcellularLocation>
        <location evidence="1">Membrane</location>
        <topology evidence="1">Multi-pass membrane protein</topology>
    </subcellularLocation>
</comment>
<accession>A0ABW1DHB6</accession>
<feature type="region of interest" description="Disordered" evidence="5">
    <location>
        <begin position="229"/>
        <end position="275"/>
    </location>
</feature>
<dbReference type="Pfam" id="PF00916">
    <property type="entry name" value="Sulfate_transp"/>
    <property type="match status" value="1"/>
</dbReference>
<evidence type="ECO:0000256" key="1">
    <source>
        <dbReference type="ARBA" id="ARBA00004141"/>
    </source>
</evidence>
<dbReference type="Proteomes" id="UP001595979">
    <property type="component" value="Unassembled WGS sequence"/>
</dbReference>
<reference evidence="9" key="1">
    <citation type="journal article" date="2019" name="Int. J. Syst. Evol. Microbiol.">
        <title>The Global Catalogue of Microorganisms (GCM) 10K type strain sequencing project: providing services to taxonomists for standard genome sequencing and annotation.</title>
        <authorList>
            <consortium name="The Broad Institute Genomics Platform"/>
            <consortium name="The Broad Institute Genome Sequencing Center for Infectious Disease"/>
            <person name="Wu L."/>
            <person name="Ma J."/>
        </authorList>
    </citation>
    <scope>NUCLEOTIDE SEQUENCE [LARGE SCALE GENOMIC DNA]</scope>
    <source>
        <strain evidence="9">CGMCC 1.15053</strain>
    </source>
</reference>
<dbReference type="PANTHER" id="PTHR43310:SF1">
    <property type="entry name" value="SULFATE TRANSPORTER YBAR-RELATED"/>
    <property type="match status" value="1"/>
</dbReference>
<evidence type="ECO:0000259" key="7">
    <source>
        <dbReference type="Pfam" id="PF00916"/>
    </source>
</evidence>
<gene>
    <name evidence="8" type="ORF">ACFPQ6_05050</name>
</gene>
<sequence length="275" mass="28117">MNGAARRLCRKNREAGAQGAANIVTGLFGGMAGCAMIGQSMINVGSGGRGRPSACVAGAAPVAVMFVVALSTFDWRSLRNLVTFPRNAGIVTVSSVAGTILTHDLSIGVPSGVVLSAVFLARKGLAAPDRDRRTQRGRANAATWSGARCSPSAPTTPGAFDLHGPLDRVLIDLTHTHLWNSSAVGAIDRVALQVMRRGVDVQVVGMNSAASLLSRVAVYDKPGAVGRLPIHQVPGARDSGRPRAGGGGGQVSTPPPPLTAGRCGAAGRPRRGRGP</sequence>
<feature type="transmembrane region" description="Helical" evidence="6">
    <location>
        <begin position="54"/>
        <end position="73"/>
    </location>
</feature>
<evidence type="ECO:0000256" key="3">
    <source>
        <dbReference type="ARBA" id="ARBA00022989"/>
    </source>
</evidence>
<dbReference type="RefSeq" id="WP_380047012.1">
    <property type="nucleotide sequence ID" value="NZ_JBHSOH010000005.1"/>
</dbReference>
<evidence type="ECO:0000313" key="9">
    <source>
        <dbReference type="Proteomes" id="UP001595979"/>
    </source>
</evidence>
<name>A0ABW1DHB6_9DEIO</name>
<proteinExistence type="predicted"/>
<dbReference type="PROSITE" id="PS51257">
    <property type="entry name" value="PROKAR_LIPOPROTEIN"/>
    <property type="match status" value="1"/>
</dbReference>
<organism evidence="8 9">
    <name type="scientific">Deinococcus petrolearius</name>
    <dbReference type="NCBI Taxonomy" id="1751295"/>
    <lineage>
        <taxon>Bacteria</taxon>
        <taxon>Thermotogati</taxon>
        <taxon>Deinococcota</taxon>
        <taxon>Deinococci</taxon>
        <taxon>Deinococcales</taxon>
        <taxon>Deinococcaceae</taxon>
        <taxon>Deinococcus</taxon>
    </lineage>
</organism>
<dbReference type="EMBL" id="JBHSOH010000005">
    <property type="protein sequence ID" value="MFC5847669.1"/>
    <property type="molecule type" value="Genomic_DNA"/>
</dbReference>
<keyword evidence="9" id="KW-1185">Reference proteome</keyword>